<proteinExistence type="predicted"/>
<dbReference type="EMBL" id="KE124794">
    <property type="protein sequence ID" value="EPB79435.1"/>
    <property type="molecule type" value="Genomic_DNA"/>
</dbReference>
<keyword evidence="1" id="KW-0378">Hydrolase</keyword>
<evidence type="ECO:0000313" key="5">
    <source>
        <dbReference type="Proteomes" id="UP000054495"/>
    </source>
</evidence>
<dbReference type="InterPro" id="IPR029052">
    <property type="entry name" value="Metallo-depent_PP-like"/>
</dbReference>
<protein>
    <recommendedName>
        <fullName evidence="3">Calcineurin-like phosphoesterase domain-containing protein</fullName>
    </recommendedName>
</protein>
<keyword evidence="5" id="KW-1185">Reference proteome</keyword>
<dbReference type="InterPro" id="IPR004843">
    <property type="entry name" value="Calcineurin-like_PHP"/>
</dbReference>
<evidence type="ECO:0000259" key="3">
    <source>
        <dbReference type="Pfam" id="PF00149"/>
    </source>
</evidence>
<keyword evidence="2" id="KW-0325">Glycoprotein</keyword>
<name>A0A0D6M5P6_9BILA</name>
<evidence type="ECO:0000313" key="4">
    <source>
        <dbReference type="EMBL" id="EPB79435.1"/>
    </source>
</evidence>
<feature type="domain" description="Calcineurin-like phosphoesterase" evidence="3">
    <location>
        <begin position="48"/>
        <end position="176"/>
    </location>
</feature>
<accession>A0A0D6M5P6</accession>
<sequence>MNNRGVNVPPITFHRLLSAERQRTAEVTNLVDGSMLLLFALLLGVDAIKILQLADFHLDVDYSVTGDAKQMCHNVSSGAPGKLGKYGDYMCDAPEPLVVFALREAKRLVPDPDLVIWTGDNIPHIDNYDWNYVNNVMNITTTALFNQFPNTTILPTFGNHDYSPANAFDRNSVLYKACWELWKKQIDPSEKSPLYSSHSAADQLTCNRCIVMVLRRRALALPAPKGDKWFAATAAKWFPARDMEVPE</sequence>
<dbReference type="Proteomes" id="UP000054495">
    <property type="component" value="Unassembled WGS sequence"/>
</dbReference>
<dbReference type="PANTHER" id="PTHR10340">
    <property type="entry name" value="SPHINGOMYELIN PHOSPHODIESTERASE"/>
    <property type="match status" value="1"/>
</dbReference>
<dbReference type="Pfam" id="PF00149">
    <property type="entry name" value="Metallophos"/>
    <property type="match status" value="1"/>
</dbReference>
<evidence type="ECO:0000256" key="1">
    <source>
        <dbReference type="ARBA" id="ARBA00022801"/>
    </source>
</evidence>
<evidence type="ECO:0000256" key="2">
    <source>
        <dbReference type="ARBA" id="ARBA00023180"/>
    </source>
</evidence>
<dbReference type="PANTHER" id="PTHR10340:SF57">
    <property type="entry name" value="METALLOPHOS DOMAIN-CONTAINING PROTEIN"/>
    <property type="match status" value="1"/>
</dbReference>
<reference evidence="4 5" key="1">
    <citation type="submission" date="2013-05" db="EMBL/GenBank/DDBJ databases">
        <title>Draft genome of the parasitic nematode Anyclostoma ceylanicum.</title>
        <authorList>
            <person name="Mitreva M."/>
        </authorList>
    </citation>
    <scope>NUCLEOTIDE SEQUENCE [LARGE SCALE GENOMIC DNA]</scope>
</reference>
<dbReference type="GO" id="GO:0008081">
    <property type="term" value="F:phosphoric diester hydrolase activity"/>
    <property type="evidence" value="ECO:0007669"/>
    <property type="project" value="TreeGrafter"/>
</dbReference>
<dbReference type="GO" id="GO:0005615">
    <property type="term" value="C:extracellular space"/>
    <property type="evidence" value="ECO:0007669"/>
    <property type="project" value="TreeGrafter"/>
</dbReference>
<dbReference type="SUPFAM" id="SSF56300">
    <property type="entry name" value="Metallo-dependent phosphatases"/>
    <property type="match status" value="1"/>
</dbReference>
<organism evidence="4 5">
    <name type="scientific">Ancylostoma ceylanicum</name>
    <dbReference type="NCBI Taxonomy" id="53326"/>
    <lineage>
        <taxon>Eukaryota</taxon>
        <taxon>Metazoa</taxon>
        <taxon>Ecdysozoa</taxon>
        <taxon>Nematoda</taxon>
        <taxon>Chromadorea</taxon>
        <taxon>Rhabditida</taxon>
        <taxon>Rhabditina</taxon>
        <taxon>Rhabditomorpha</taxon>
        <taxon>Strongyloidea</taxon>
        <taxon>Ancylostomatidae</taxon>
        <taxon>Ancylostomatinae</taxon>
        <taxon>Ancylostoma</taxon>
    </lineage>
</organism>
<dbReference type="AlphaFoldDB" id="A0A0D6M5P6"/>
<gene>
    <name evidence="4" type="ORF">ANCCEY_01485</name>
</gene>